<dbReference type="EMBL" id="GL732591">
    <property type="protein sequence ID" value="EFX73390.1"/>
    <property type="molecule type" value="Genomic_DNA"/>
</dbReference>
<dbReference type="AlphaFoldDB" id="E9H4I5"/>
<proteinExistence type="predicted"/>
<dbReference type="Proteomes" id="UP000000305">
    <property type="component" value="Unassembled WGS sequence"/>
</dbReference>
<dbReference type="KEGG" id="dpx:DAPPUDRAFT_109886"/>
<protein>
    <submittedName>
        <fullName evidence="2">Uncharacterized protein</fullName>
    </submittedName>
</protein>
<feature type="compositionally biased region" description="Polar residues" evidence="1">
    <location>
        <begin position="74"/>
        <end position="83"/>
    </location>
</feature>
<organism evidence="2 3">
    <name type="scientific">Daphnia pulex</name>
    <name type="common">Water flea</name>
    <dbReference type="NCBI Taxonomy" id="6669"/>
    <lineage>
        <taxon>Eukaryota</taxon>
        <taxon>Metazoa</taxon>
        <taxon>Ecdysozoa</taxon>
        <taxon>Arthropoda</taxon>
        <taxon>Crustacea</taxon>
        <taxon>Branchiopoda</taxon>
        <taxon>Diplostraca</taxon>
        <taxon>Cladocera</taxon>
        <taxon>Anomopoda</taxon>
        <taxon>Daphniidae</taxon>
        <taxon>Daphnia</taxon>
    </lineage>
</organism>
<feature type="compositionally biased region" description="Polar residues" evidence="1">
    <location>
        <begin position="258"/>
        <end position="268"/>
    </location>
</feature>
<dbReference type="InParanoid" id="E9H4I5"/>
<feature type="region of interest" description="Disordered" evidence="1">
    <location>
        <begin position="236"/>
        <end position="268"/>
    </location>
</feature>
<gene>
    <name evidence="2" type="ORF">DAPPUDRAFT_109886</name>
</gene>
<sequence length="268" mass="29630">MSDKPRVRVGSNWKRPPTKVYDYNYDVGQHYYQPMIRHLDKKSAGVSSDSPGPMSFAERLAEDPLYGRSKPANYVSSDYSPANSRGGAGDGPSSRRPSAPSAPSAPSGDSYKDYLADDDDFLGRHRPRMNLPSVSDQILESAGCMKSGDKFFDDALAEIRSKRRPLPSDVEDPLTNDSFFSKDMADRSSSIQDSLTKRRNMLRDLDSELEKIDSGLEKYASSRARASAIDDLALTSSMNSQLSSSSSTSMNVKKRSVKTTMTTETTRY</sequence>
<dbReference type="OrthoDB" id="6349119at2759"/>
<evidence type="ECO:0000313" key="2">
    <source>
        <dbReference type="EMBL" id="EFX73390.1"/>
    </source>
</evidence>
<evidence type="ECO:0000313" key="3">
    <source>
        <dbReference type="Proteomes" id="UP000000305"/>
    </source>
</evidence>
<feature type="compositionally biased region" description="Low complexity" evidence="1">
    <location>
        <begin position="236"/>
        <end position="251"/>
    </location>
</feature>
<feature type="region of interest" description="Disordered" evidence="1">
    <location>
        <begin position="41"/>
        <end position="128"/>
    </location>
</feature>
<accession>E9H4I5</accession>
<feature type="region of interest" description="Disordered" evidence="1">
    <location>
        <begin position="163"/>
        <end position="190"/>
    </location>
</feature>
<reference evidence="2 3" key="1">
    <citation type="journal article" date="2011" name="Science">
        <title>The ecoresponsive genome of Daphnia pulex.</title>
        <authorList>
            <person name="Colbourne J.K."/>
            <person name="Pfrender M.E."/>
            <person name="Gilbert D."/>
            <person name="Thomas W.K."/>
            <person name="Tucker A."/>
            <person name="Oakley T.H."/>
            <person name="Tokishita S."/>
            <person name="Aerts A."/>
            <person name="Arnold G.J."/>
            <person name="Basu M.K."/>
            <person name="Bauer D.J."/>
            <person name="Caceres C.E."/>
            <person name="Carmel L."/>
            <person name="Casola C."/>
            <person name="Choi J.H."/>
            <person name="Detter J.C."/>
            <person name="Dong Q."/>
            <person name="Dusheyko S."/>
            <person name="Eads B.D."/>
            <person name="Frohlich T."/>
            <person name="Geiler-Samerotte K.A."/>
            <person name="Gerlach D."/>
            <person name="Hatcher P."/>
            <person name="Jogdeo S."/>
            <person name="Krijgsveld J."/>
            <person name="Kriventseva E.V."/>
            <person name="Kultz D."/>
            <person name="Laforsch C."/>
            <person name="Lindquist E."/>
            <person name="Lopez J."/>
            <person name="Manak J.R."/>
            <person name="Muller J."/>
            <person name="Pangilinan J."/>
            <person name="Patwardhan R.P."/>
            <person name="Pitluck S."/>
            <person name="Pritham E.J."/>
            <person name="Rechtsteiner A."/>
            <person name="Rho M."/>
            <person name="Rogozin I.B."/>
            <person name="Sakarya O."/>
            <person name="Salamov A."/>
            <person name="Schaack S."/>
            <person name="Shapiro H."/>
            <person name="Shiga Y."/>
            <person name="Skalitzky C."/>
            <person name="Smith Z."/>
            <person name="Souvorov A."/>
            <person name="Sung W."/>
            <person name="Tang Z."/>
            <person name="Tsuchiya D."/>
            <person name="Tu H."/>
            <person name="Vos H."/>
            <person name="Wang M."/>
            <person name="Wolf Y.I."/>
            <person name="Yamagata H."/>
            <person name="Yamada T."/>
            <person name="Ye Y."/>
            <person name="Shaw J.R."/>
            <person name="Andrews J."/>
            <person name="Crease T.J."/>
            <person name="Tang H."/>
            <person name="Lucas S.M."/>
            <person name="Robertson H.M."/>
            <person name="Bork P."/>
            <person name="Koonin E.V."/>
            <person name="Zdobnov E.M."/>
            <person name="Grigoriev I.V."/>
            <person name="Lynch M."/>
            <person name="Boore J.L."/>
        </authorList>
    </citation>
    <scope>NUCLEOTIDE SEQUENCE [LARGE SCALE GENOMIC DNA]</scope>
</reference>
<keyword evidence="3" id="KW-1185">Reference proteome</keyword>
<dbReference type="HOGENOM" id="CLU_1039233_0_0_1"/>
<evidence type="ECO:0000256" key="1">
    <source>
        <dbReference type="SAM" id="MobiDB-lite"/>
    </source>
</evidence>
<name>E9H4I5_DAPPU</name>
<feature type="compositionally biased region" description="Low complexity" evidence="1">
    <location>
        <begin position="91"/>
        <end position="109"/>
    </location>
</feature>